<evidence type="ECO:0000313" key="2">
    <source>
        <dbReference type="EMBL" id="VUC36065.1"/>
    </source>
</evidence>
<protein>
    <submittedName>
        <fullName evidence="2">Uncharacterized protein</fullName>
    </submittedName>
</protein>
<evidence type="ECO:0000256" key="1">
    <source>
        <dbReference type="SAM" id="MobiDB-lite"/>
    </source>
</evidence>
<organism evidence="2 3">
    <name type="scientific">Bionectria ochroleuca</name>
    <name type="common">Gliocladium roseum</name>
    <dbReference type="NCBI Taxonomy" id="29856"/>
    <lineage>
        <taxon>Eukaryota</taxon>
        <taxon>Fungi</taxon>
        <taxon>Dikarya</taxon>
        <taxon>Ascomycota</taxon>
        <taxon>Pezizomycotina</taxon>
        <taxon>Sordariomycetes</taxon>
        <taxon>Hypocreomycetidae</taxon>
        <taxon>Hypocreales</taxon>
        <taxon>Bionectriaceae</taxon>
        <taxon>Clonostachys</taxon>
    </lineage>
</organism>
<feature type="region of interest" description="Disordered" evidence="1">
    <location>
        <begin position="88"/>
        <end position="119"/>
    </location>
</feature>
<accession>A0ABY6V0W9</accession>
<feature type="region of interest" description="Disordered" evidence="1">
    <location>
        <begin position="56"/>
        <end position="76"/>
    </location>
</feature>
<comment type="caution">
    <text evidence="2">The sequence shown here is derived from an EMBL/GenBank/DDBJ whole genome shotgun (WGS) entry which is preliminary data.</text>
</comment>
<dbReference type="Proteomes" id="UP000766486">
    <property type="component" value="Unassembled WGS sequence"/>
</dbReference>
<keyword evidence="3" id="KW-1185">Reference proteome</keyword>
<dbReference type="EMBL" id="CABFNS010000925">
    <property type="protein sequence ID" value="VUC36065.1"/>
    <property type="molecule type" value="Genomic_DNA"/>
</dbReference>
<reference evidence="2 3" key="1">
    <citation type="submission" date="2019-06" db="EMBL/GenBank/DDBJ databases">
        <authorList>
            <person name="Broberg M."/>
        </authorList>
    </citation>
    <scope>NUCLEOTIDE SEQUENCE [LARGE SCALE GENOMIC DNA]</scope>
</reference>
<sequence length="119" mass="13098">MLPVPHKPDNSTAYPKAVAFSRRSMALYASLTALYLSITDESAHYQQPHRLTSGWTSAMDQQHASSHITESGPSTIVPTLPQVVLGAPERKPLPAHGDLVFPGHGTRRETLYVQPRRNT</sequence>
<gene>
    <name evidence="2" type="ORF">CLO192961_LOCUS434818</name>
</gene>
<evidence type="ECO:0000313" key="3">
    <source>
        <dbReference type="Proteomes" id="UP000766486"/>
    </source>
</evidence>
<name>A0ABY6V0W9_BIOOC</name>
<proteinExistence type="predicted"/>